<evidence type="ECO:0000259" key="1">
    <source>
        <dbReference type="Pfam" id="PF07848"/>
    </source>
</evidence>
<dbReference type="InterPro" id="IPR011965">
    <property type="entry name" value="PaaX_trns_reg"/>
</dbReference>
<dbReference type="EMBL" id="BSNF01000008">
    <property type="protein sequence ID" value="GLQ07542.1"/>
    <property type="molecule type" value="Genomic_DNA"/>
</dbReference>
<evidence type="ECO:0000313" key="5">
    <source>
        <dbReference type="Proteomes" id="UP001161409"/>
    </source>
</evidence>
<evidence type="ECO:0000313" key="4">
    <source>
        <dbReference type="EMBL" id="GLQ07542.1"/>
    </source>
</evidence>
<dbReference type="InterPro" id="IPR013225">
    <property type="entry name" value="PaaX_C"/>
</dbReference>
<dbReference type="InterPro" id="IPR036388">
    <property type="entry name" value="WH-like_DNA-bd_sf"/>
</dbReference>
<dbReference type="PANTHER" id="PTHR30319">
    <property type="entry name" value="PHENYLACETIC ACID REGULATOR-RELATED TRANSCRIPTIONAL REPRESSOR"/>
    <property type="match status" value="1"/>
</dbReference>
<gene>
    <name evidence="4" type="primary">paaX</name>
    <name evidence="4" type="ORF">GCM10007924_27630</name>
</gene>
<reference evidence="4" key="2">
    <citation type="submission" date="2023-01" db="EMBL/GenBank/DDBJ databases">
        <title>Draft genome sequence of Sneathiella chinensis strain NBRC 103408.</title>
        <authorList>
            <person name="Sun Q."/>
            <person name="Mori K."/>
        </authorList>
    </citation>
    <scope>NUCLEOTIDE SEQUENCE</scope>
    <source>
        <strain evidence="4">NBRC 103408</strain>
    </source>
</reference>
<feature type="domain" description="Transcriptional repressor PaaX-like N-terminal" evidence="1">
    <location>
        <begin position="19"/>
        <end position="86"/>
    </location>
</feature>
<evidence type="ECO:0000259" key="3">
    <source>
        <dbReference type="Pfam" id="PF20803"/>
    </source>
</evidence>
<dbReference type="PANTHER" id="PTHR30319:SF1">
    <property type="entry name" value="TRANSCRIPTIONAL REPRESSOR PAAX"/>
    <property type="match status" value="1"/>
</dbReference>
<protein>
    <submittedName>
        <fullName evidence="4">Phenylacetic acid degradation operon negative regulatory protein</fullName>
    </submittedName>
</protein>
<dbReference type="Proteomes" id="UP001161409">
    <property type="component" value="Unassembled WGS sequence"/>
</dbReference>
<evidence type="ECO:0000259" key="2">
    <source>
        <dbReference type="Pfam" id="PF08223"/>
    </source>
</evidence>
<dbReference type="Gene3D" id="1.10.10.10">
    <property type="entry name" value="Winged helix-like DNA-binding domain superfamily/Winged helix DNA-binding domain"/>
    <property type="match status" value="1"/>
</dbReference>
<dbReference type="InterPro" id="IPR012906">
    <property type="entry name" value="PaaX-like_N"/>
</dbReference>
<dbReference type="Pfam" id="PF20803">
    <property type="entry name" value="PaaX_M"/>
    <property type="match status" value="1"/>
</dbReference>
<feature type="domain" description="Transcriptional repressor PaaX-like C-terminal" evidence="2">
    <location>
        <begin position="193"/>
        <end position="281"/>
    </location>
</feature>
<dbReference type="InterPro" id="IPR048846">
    <property type="entry name" value="PaaX-like_central"/>
</dbReference>
<sequence length="310" mass="34663">MTAATDPHIDRLLSSLNVKARSLLMTVWGDAIAPHGGTVWLGSLIDLAADLGLNERLVRTSVFRLKQENLLTSVQKGRRSDYTLTPSGRHRVEEATRRIYNYQPEPWDGKWVFLFSERRSMSDEQKRLLGLELGWLGFGDLGAGIYAHPGANTAAVSTLLQDLGLEPHVAILSGEGLAPPEKTPQHILVQKGWNLQQIEAGYTEFMDHFSGIGKALIAGHQPDARTCFLVRTLLVHGYRRALLRDPMLPERLLPQGWSGNRARLLFRDIYLLVWEQAEQHLLNILRTVDGDLPPASAEFHARFGGLKQAQ</sequence>
<accession>A0ABQ5U896</accession>
<dbReference type="PIRSF" id="PIRSF020623">
    <property type="entry name" value="PaaX"/>
    <property type="match status" value="1"/>
</dbReference>
<dbReference type="RefSeq" id="WP_169561609.1">
    <property type="nucleotide sequence ID" value="NZ_BSNF01000008.1"/>
</dbReference>
<proteinExistence type="predicted"/>
<feature type="domain" description="Transcriptional repressor PaaX-like central Cas2-like" evidence="3">
    <location>
        <begin position="105"/>
        <end position="179"/>
    </location>
</feature>
<name>A0ABQ5U896_9PROT</name>
<keyword evidence="5" id="KW-1185">Reference proteome</keyword>
<organism evidence="4 5">
    <name type="scientific">Sneathiella chinensis</name>
    <dbReference type="NCBI Taxonomy" id="349750"/>
    <lineage>
        <taxon>Bacteria</taxon>
        <taxon>Pseudomonadati</taxon>
        <taxon>Pseudomonadota</taxon>
        <taxon>Alphaproteobacteria</taxon>
        <taxon>Sneathiellales</taxon>
        <taxon>Sneathiellaceae</taxon>
        <taxon>Sneathiella</taxon>
    </lineage>
</organism>
<comment type="caution">
    <text evidence="4">The sequence shown here is derived from an EMBL/GenBank/DDBJ whole genome shotgun (WGS) entry which is preliminary data.</text>
</comment>
<reference evidence="4" key="1">
    <citation type="journal article" date="2014" name="Int. J. Syst. Evol. Microbiol.">
        <title>Complete genome of a new Firmicutes species belonging to the dominant human colonic microbiota ('Ruminococcus bicirculans') reveals two chromosomes and a selective capacity to utilize plant glucans.</title>
        <authorList>
            <consortium name="NISC Comparative Sequencing Program"/>
            <person name="Wegmann U."/>
            <person name="Louis P."/>
            <person name="Goesmann A."/>
            <person name="Henrissat B."/>
            <person name="Duncan S.H."/>
            <person name="Flint H.J."/>
        </authorList>
    </citation>
    <scope>NUCLEOTIDE SEQUENCE</scope>
    <source>
        <strain evidence="4">NBRC 103408</strain>
    </source>
</reference>
<dbReference type="Pfam" id="PF08223">
    <property type="entry name" value="PaaX_C"/>
    <property type="match status" value="1"/>
</dbReference>
<dbReference type="Gene3D" id="1.20.58.1460">
    <property type="match status" value="1"/>
</dbReference>
<dbReference type="Pfam" id="PF07848">
    <property type="entry name" value="PaaX"/>
    <property type="match status" value="1"/>
</dbReference>